<evidence type="ECO:0000313" key="3">
    <source>
        <dbReference type="EMBL" id="KYP49743.1"/>
    </source>
</evidence>
<feature type="compositionally biased region" description="Low complexity" evidence="1">
    <location>
        <begin position="230"/>
        <end position="242"/>
    </location>
</feature>
<feature type="domain" description="Integrase catalytic" evidence="2">
    <location>
        <begin position="1"/>
        <end position="121"/>
    </location>
</feature>
<dbReference type="AlphaFoldDB" id="A0A151S4J9"/>
<gene>
    <name evidence="3" type="ORF">KK1_028519</name>
</gene>
<feature type="region of interest" description="Disordered" evidence="1">
    <location>
        <begin position="220"/>
        <end position="254"/>
    </location>
</feature>
<dbReference type="InterPro" id="IPR057670">
    <property type="entry name" value="SH3_retrovirus"/>
</dbReference>
<dbReference type="Pfam" id="PF25597">
    <property type="entry name" value="SH3_retrovirus"/>
    <property type="match status" value="1"/>
</dbReference>
<dbReference type="PANTHER" id="PTHR42648">
    <property type="entry name" value="TRANSPOSASE, PUTATIVE-RELATED"/>
    <property type="match status" value="1"/>
</dbReference>
<sequence length="323" mass="37111">MKPKSETPNHIKSFIHLVETQFGVKVKTLRSDNGKEFMLNDFYNHKGIIHQTSCVQTPQQNNIVERKHQHILSMARALMFQSNMPKLFWNHAINHATFLINRLPTRYLDHKSPYQALFQCLPDINSLKVFGCLSFATTPNAHRGKPDPRAKKCVHLGYKPGTKGYLLFDIETKQFFVSRDVYFYEKIFPFTDIQPPDPSNPLPLPSITFFDNHDPWFQSTETPVSPTNQTTSPTVSKNSSSSNLPCRKSTRTRKTSDYLQDYHHSLLSSTAPKTKYPIDNYLSYDALSLKHKCLTLSISTNIEPHTYEKQLSMIVGNKQLVMS</sequence>
<proteinExistence type="predicted"/>
<accession>A0A151S4J9</accession>
<dbReference type="GO" id="GO:0003676">
    <property type="term" value="F:nucleic acid binding"/>
    <property type="evidence" value="ECO:0007669"/>
    <property type="project" value="InterPro"/>
</dbReference>
<dbReference type="Gramene" id="C.cajan_28260.t">
    <property type="protein sequence ID" value="C.cajan_28260.t.cds1"/>
    <property type="gene ID" value="C.cajan_28260"/>
</dbReference>
<reference evidence="3" key="1">
    <citation type="journal article" date="2012" name="Nat. Biotechnol.">
        <title>Draft genome sequence of pigeonpea (Cajanus cajan), an orphan legume crop of resource-poor farmers.</title>
        <authorList>
            <person name="Varshney R.K."/>
            <person name="Chen W."/>
            <person name="Li Y."/>
            <person name="Bharti A.K."/>
            <person name="Saxena R.K."/>
            <person name="Schlueter J.A."/>
            <person name="Donoghue M.T."/>
            <person name="Azam S."/>
            <person name="Fan G."/>
            <person name="Whaley A.M."/>
            <person name="Farmer A.D."/>
            <person name="Sheridan J."/>
            <person name="Iwata A."/>
            <person name="Tuteja R."/>
            <person name="Penmetsa R.V."/>
            <person name="Wu W."/>
            <person name="Upadhyaya H.D."/>
            <person name="Yang S.P."/>
            <person name="Shah T."/>
            <person name="Saxena K.B."/>
            <person name="Michael T."/>
            <person name="McCombie W.R."/>
            <person name="Yang B."/>
            <person name="Zhang G."/>
            <person name="Yang H."/>
            <person name="Wang J."/>
            <person name="Spillane C."/>
            <person name="Cook D.R."/>
            <person name="May G.D."/>
            <person name="Xu X."/>
            <person name="Jackson S.A."/>
        </authorList>
    </citation>
    <scope>NUCLEOTIDE SEQUENCE [LARGE SCALE GENOMIC DNA]</scope>
</reference>
<dbReference type="PANTHER" id="PTHR42648:SF31">
    <property type="entry name" value="RNA-DIRECTED DNA POLYMERASE"/>
    <property type="match status" value="1"/>
</dbReference>
<dbReference type="Proteomes" id="UP000075243">
    <property type="component" value="Unassembled WGS sequence"/>
</dbReference>
<dbReference type="InterPro" id="IPR036397">
    <property type="entry name" value="RNaseH_sf"/>
</dbReference>
<evidence type="ECO:0000259" key="2">
    <source>
        <dbReference type="PROSITE" id="PS50994"/>
    </source>
</evidence>
<keyword evidence="4" id="KW-1185">Reference proteome</keyword>
<dbReference type="PROSITE" id="PS50994">
    <property type="entry name" value="INTEGRASE"/>
    <property type="match status" value="1"/>
</dbReference>
<evidence type="ECO:0000256" key="1">
    <source>
        <dbReference type="SAM" id="MobiDB-lite"/>
    </source>
</evidence>
<dbReference type="InterPro" id="IPR001584">
    <property type="entry name" value="Integrase_cat-core"/>
</dbReference>
<dbReference type="SUPFAM" id="SSF53098">
    <property type="entry name" value="Ribonuclease H-like"/>
    <property type="match status" value="1"/>
</dbReference>
<dbReference type="GO" id="GO:0015074">
    <property type="term" value="P:DNA integration"/>
    <property type="evidence" value="ECO:0007669"/>
    <property type="project" value="InterPro"/>
</dbReference>
<dbReference type="Gene3D" id="3.30.420.10">
    <property type="entry name" value="Ribonuclease H-like superfamily/Ribonuclease H"/>
    <property type="match status" value="1"/>
</dbReference>
<dbReference type="EMBL" id="KQ483470">
    <property type="protein sequence ID" value="KYP49743.1"/>
    <property type="molecule type" value="Genomic_DNA"/>
</dbReference>
<organism evidence="3 4">
    <name type="scientific">Cajanus cajan</name>
    <name type="common">Pigeon pea</name>
    <name type="synonym">Cajanus indicus</name>
    <dbReference type="NCBI Taxonomy" id="3821"/>
    <lineage>
        <taxon>Eukaryota</taxon>
        <taxon>Viridiplantae</taxon>
        <taxon>Streptophyta</taxon>
        <taxon>Embryophyta</taxon>
        <taxon>Tracheophyta</taxon>
        <taxon>Spermatophyta</taxon>
        <taxon>Magnoliopsida</taxon>
        <taxon>eudicotyledons</taxon>
        <taxon>Gunneridae</taxon>
        <taxon>Pentapetalae</taxon>
        <taxon>rosids</taxon>
        <taxon>fabids</taxon>
        <taxon>Fabales</taxon>
        <taxon>Fabaceae</taxon>
        <taxon>Papilionoideae</taxon>
        <taxon>50 kb inversion clade</taxon>
        <taxon>NPAAA clade</taxon>
        <taxon>indigoferoid/millettioid clade</taxon>
        <taxon>Phaseoleae</taxon>
        <taxon>Cajanus</taxon>
    </lineage>
</organism>
<name>A0A151S4J9_CAJCA</name>
<dbReference type="InterPro" id="IPR039537">
    <property type="entry name" value="Retrotran_Ty1/copia-like"/>
</dbReference>
<feature type="compositionally biased region" description="Polar residues" evidence="1">
    <location>
        <begin position="220"/>
        <end position="229"/>
    </location>
</feature>
<dbReference type="InterPro" id="IPR012337">
    <property type="entry name" value="RNaseH-like_sf"/>
</dbReference>
<protein>
    <submittedName>
        <fullName evidence="3">Retrovirus-related Pol polyprotein from transposon TNT 1-94</fullName>
    </submittedName>
</protein>
<evidence type="ECO:0000313" key="4">
    <source>
        <dbReference type="Proteomes" id="UP000075243"/>
    </source>
</evidence>